<dbReference type="InterPro" id="IPR001656">
    <property type="entry name" value="PsdUridine_synth_TruD"/>
</dbReference>
<evidence type="ECO:0000256" key="5">
    <source>
        <dbReference type="SAM" id="Coils"/>
    </source>
</evidence>
<evidence type="ECO:0000259" key="6">
    <source>
        <dbReference type="PROSITE" id="PS50984"/>
    </source>
</evidence>
<comment type="catalytic activity">
    <reaction evidence="4">
        <text>uridine(13) in tRNA = pseudouridine(13) in tRNA</text>
        <dbReference type="Rhea" id="RHEA:42540"/>
        <dbReference type="Rhea" id="RHEA-COMP:10105"/>
        <dbReference type="Rhea" id="RHEA-COMP:10106"/>
        <dbReference type="ChEBI" id="CHEBI:65314"/>
        <dbReference type="ChEBI" id="CHEBI:65315"/>
        <dbReference type="EC" id="5.4.99.27"/>
    </reaction>
</comment>
<dbReference type="Proteomes" id="UP000234845">
    <property type="component" value="Unassembled WGS sequence"/>
</dbReference>
<evidence type="ECO:0000256" key="4">
    <source>
        <dbReference type="HAMAP-Rule" id="MF_01082"/>
    </source>
</evidence>
<dbReference type="EMBL" id="PKLZ01000008">
    <property type="protein sequence ID" value="PLW82300.1"/>
    <property type="molecule type" value="Genomic_DNA"/>
</dbReference>
<keyword evidence="3 4" id="KW-0413">Isomerase</keyword>
<evidence type="ECO:0000313" key="7">
    <source>
        <dbReference type="EMBL" id="PLW82300.1"/>
    </source>
</evidence>
<evidence type="ECO:0000256" key="2">
    <source>
        <dbReference type="ARBA" id="ARBA00022694"/>
    </source>
</evidence>
<dbReference type="Gene3D" id="3.30.2350.20">
    <property type="entry name" value="TruD, catalytic domain"/>
    <property type="match status" value="1"/>
</dbReference>
<dbReference type="RefSeq" id="WP_101521552.1">
    <property type="nucleotide sequence ID" value="NZ_PKLZ01000008.1"/>
</dbReference>
<gene>
    <name evidence="4" type="primary">truD</name>
    <name evidence="7" type="ORF">CWI75_11045</name>
</gene>
<feature type="domain" description="TRUD" evidence="6">
    <location>
        <begin position="155"/>
        <end position="305"/>
    </location>
</feature>
<keyword evidence="5" id="KW-0175">Coiled coil</keyword>
<dbReference type="InterPro" id="IPR050170">
    <property type="entry name" value="TruD_pseudoU_synthase"/>
</dbReference>
<dbReference type="GO" id="GO:0003723">
    <property type="term" value="F:RNA binding"/>
    <property type="evidence" value="ECO:0007669"/>
    <property type="project" value="InterPro"/>
</dbReference>
<feature type="active site" description="Nucleophile" evidence="4">
    <location>
        <position position="78"/>
    </location>
</feature>
<keyword evidence="8" id="KW-1185">Reference proteome</keyword>
<dbReference type="EC" id="5.4.99.27" evidence="4"/>
<dbReference type="PANTHER" id="PTHR47811:SF1">
    <property type="entry name" value="TRNA PSEUDOURIDINE SYNTHASE D"/>
    <property type="match status" value="1"/>
</dbReference>
<dbReference type="InterPro" id="IPR020103">
    <property type="entry name" value="PsdUridine_synth_cat_dom_sf"/>
</dbReference>
<dbReference type="InterPro" id="IPR020119">
    <property type="entry name" value="PsdUridine_synth_TruD_CS"/>
</dbReference>
<reference evidence="8" key="1">
    <citation type="submission" date="2017-11" db="EMBL/GenBank/DDBJ databases">
        <title>The draft genome sequence of Chromatocurvus sp. F02.</title>
        <authorList>
            <person name="Du Z.-J."/>
            <person name="Chang Y.-Q."/>
        </authorList>
    </citation>
    <scope>NUCLEOTIDE SEQUENCE [LARGE SCALE GENOMIC DNA]</scope>
    <source>
        <strain evidence="8">F02</strain>
    </source>
</reference>
<evidence type="ECO:0000256" key="3">
    <source>
        <dbReference type="ARBA" id="ARBA00023235"/>
    </source>
</evidence>
<dbReference type="Gene3D" id="3.30.2340.10">
    <property type="entry name" value="TruD, insertion domain"/>
    <property type="match status" value="1"/>
</dbReference>
<dbReference type="InterPro" id="IPR042214">
    <property type="entry name" value="TruD_catalytic"/>
</dbReference>
<dbReference type="HAMAP" id="MF_01082">
    <property type="entry name" value="TruD"/>
    <property type="match status" value="1"/>
</dbReference>
<dbReference type="Pfam" id="PF01142">
    <property type="entry name" value="TruD"/>
    <property type="match status" value="2"/>
</dbReference>
<dbReference type="GO" id="GO:0005829">
    <property type="term" value="C:cytosol"/>
    <property type="evidence" value="ECO:0007669"/>
    <property type="project" value="TreeGrafter"/>
</dbReference>
<feature type="coiled-coil region" evidence="5">
    <location>
        <begin position="127"/>
        <end position="154"/>
    </location>
</feature>
<dbReference type="OrthoDB" id="1550679at2"/>
<dbReference type="PANTHER" id="PTHR47811">
    <property type="entry name" value="TRNA PSEUDOURIDINE SYNTHASE D"/>
    <property type="match status" value="1"/>
</dbReference>
<proteinExistence type="inferred from homology"/>
<dbReference type="InterPro" id="IPR011760">
    <property type="entry name" value="PsdUridine_synth_TruD_insert"/>
</dbReference>
<comment type="function">
    <text evidence="4">Responsible for synthesis of pseudouridine from uracil-13 in transfer RNAs.</text>
</comment>
<evidence type="ECO:0000313" key="8">
    <source>
        <dbReference type="Proteomes" id="UP000234845"/>
    </source>
</evidence>
<dbReference type="SUPFAM" id="SSF55120">
    <property type="entry name" value="Pseudouridine synthase"/>
    <property type="match status" value="1"/>
</dbReference>
<accession>A0A2N5Y1N2</accession>
<protein>
    <recommendedName>
        <fullName evidence="4">tRNA pseudouridine synthase D</fullName>
        <ecNumber evidence="4">5.4.99.27</ecNumber>
    </recommendedName>
    <alternativeName>
        <fullName evidence="4">tRNA pseudouridine(13) synthase</fullName>
    </alternativeName>
    <alternativeName>
        <fullName evidence="4">tRNA pseudouridylate synthase D</fullName>
    </alternativeName>
    <alternativeName>
        <fullName evidence="4">tRNA-uridine isomerase D</fullName>
    </alternativeName>
</protein>
<organism evidence="7 8">
    <name type="scientific">Kineobactrum sediminis</name>
    <dbReference type="NCBI Taxonomy" id="1905677"/>
    <lineage>
        <taxon>Bacteria</taxon>
        <taxon>Pseudomonadati</taxon>
        <taxon>Pseudomonadota</taxon>
        <taxon>Gammaproteobacteria</taxon>
        <taxon>Cellvibrionales</taxon>
        <taxon>Halieaceae</taxon>
        <taxon>Kineobactrum</taxon>
    </lineage>
</organism>
<dbReference type="GO" id="GO:0031119">
    <property type="term" value="P:tRNA pseudouridine synthesis"/>
    <property type="evidence" value="ECO:0007669"/>
    <property type="project" value="UniProtKB-UniRule"/>
</dbReference>
<sequence length="353" mass="39335">MSNNWPRVSPVLPARGVLRSVPEDFVVREQLGFEPEGEGEHVFLHLQKRGLNTQDLLQRVSGVSGIHLRDIGYSGLKDRNAVTSQWVSVRMAGREEPDWQRLASQGDIDVLACARHTRKLKRGVHRSNHFELRLRKLEGDLAALEQRLQLLRQHGVPNYFGEQRFGRGGSTLVQARQWQQRDGGGRKLSHNQRSLLLSALRGQLFNTVLAQRVREGTWDRILAGDVCMLQGSRSLFSCTSVDADIEARAASGDIHPGLPLWGRGRVLQAEPQLAQQAMALAEETSVCRFLESAGLALAYRSARLLPDDFNWQFCDDGSLLISFSLAPGSYATAVLAELIEHREGYQARGNGSE</sequence>
<dbReference type="InterPro" id="IPR043165">
    <property type="entry name" value="TruD_insert_sf"/>
</dbReference>
<evidence type="ECO:0000256" key="1">
    <source>
        <dbReference type="ARBA" id="ARBA00007953"/>
    </source>
</evidence>
<comment type="similarity">
    <text evidence="1 4">Belongs to the pseudouridine synthase TruD family.</text>
</comment>
<dbReference type="GO" id="GO:0160150">
    <property type="term" value="F:tRNA pseudouridine(13) synthase activity"/>
    <property type="evidence" value="ECO:0007669"/>
    <property type="project" value="UniProtKB-EC"/>
</dbReference>
<dbReference type="PROSITE" id="PS50984">
    <property type="entry name" value="TRUD"/>
    <property type="match status" value="1"/>
</dbReference>
<keyword evidence="2 4" id="KW-0819">tRNA processing</keyword>
<dbReference type="AlphaFoldDB" id="A0A2N5Y1N2"/>
<dbReference type="PROSITE" id="PS01268">
    <property type="entry name" value="UPF0024"/>
    <property type="match status" value="1"/>
</dbReference>
<name>A0A2N5Y1N2_9GAMM</name>
<comment type="caution">
    <text evidence="7">The sequence shown here is derived from an EMBL/GenBank/DDBJ whole genome shotgun (WGS) entry which is preliminary data.</text>
</comment>
<dbReference type="CDD" id="cd02575">
    <property type="entry name" value="PseudoU_synth_EcTruD"/>
    <property type="match status" value="1"/>
</dbReference>